<dbReference type="Pfam" id="PF00328">
    <property type="entry name" value="His_Phos_2"/>
    <property type="match status" value="1"/>
</dbReference>
<dbReference type="EC" id="3.1.3.62" evidence="4"/>
<comment type="caution">
    <text evidence="15">The sequence shown here is derived from an EMBL/GenBank/DDBJ whole genome shotgun (WGS) entry which is preliminary data.</text>
</comment>
<proteinExistence type="inferred from homology"/>
<evidence type="ECO:0000256" key="14">
    <source>
        <dbReference type="SAM" id="Phobius"/>
    </source>
</evidence>
<reference evidence="15" key="2">
    <citation type="submission" date="2023-02" db="EMBL/GenBank/DDBJ databases">
        <authorList>
            <consortium name="DOE Joint Genome Institute"/>
            <person name="Mondo S.J."/>
            <person name="Chang Y."/>
            <person name="Wang Y."/>
            <person name="Ahrendt S."/>
            <person name="Andreopoulos W."/>
            <person name="Barry K."/>
            <person name="Beard J."/>
            <person name="Benny G.L."/>
            <person name="Blankenship S."/>
            <person name="Bonito G."/>
            <person name="Cuomo C."/>
            <person name="Desiro A."/>
            <person name="Gervers K.A."/>
            <person name="Hundley H."/>
            <person name="Kuo A."/>
            <person name="LaButti K."/>
            <person name="Lang B.F."/>
            <person name="Lipzen A."/>
            <person name="O'Donnell K."/>
            <person name="Pangilinan J."/>
            <person name="Reynolds N."/>
            <person name="Sandor L."/>
            <person name="Smith M.W."/>
            <person name="Tsang A."/>
            <person name="Grigoriev I.V."/>
            <person name="Stajich J.E."/>
            <person name="Spatafora J.W."/>
        </authorList>
    </citation>
    <scope>NUCLEOTIDE SEQUENCE</scope>
    <source>
        <strain evidence="15">RSA 2281</strain>
    </source>
</reference>
<evidence type="ECO:0000256" key="10">
    <source>
        <dbReference type="ARBA" id="ARBA00043668"/>
    </source>
</evidence>
<accession>A0AAD5K9F7</accession>
<evidence type="ECO:0000313" key="15">
    <source>
        <dbReference type="EMBL" id="KAI9274800.1"/>
    </source>
</evidence>
<organism evidence="15 16">
    <name type="scientific">Phascolomyces articulosus</name>
    <dbReference type="NCBI Taxonomy" id="60185"/>
    <lineage>
        <taxon>Eukaryota</taxon>
        <taxon>Fungi</taxon>
        <taxon>Fungi incertae sedis</taxon>
        <taxon>Mucoromycota</taxon>
        <taxon>Mucoromycotina</taxon>
        <taxon>Mucoromycetes</taxon>
        <taxon>Mucorales</taxon>
        <taxon>Lichtheimiaceae</taxon>
        <taxon>Phascolomyces</taxon>
    </lineage>
</organism>
<dbReference type="Proteomes" id="UP001209540">
    <property type="component" value="Unassembled WGS sequence"/>
</dbReference>
<comment type="subcellular location">
    <subcellularLocation>
        <location evidence="1">Membrane</location>
    </subcellularLocation>
</comment>
<dbReference type="InterPro" id="IPR029033">
    <property type="entry name" value="His_PPase_superfam"/>
</dbReference>
<reference evidence="15" key="1">
    <citation type="journal article" date="2022" name="IScience">
        <title>Evolution of zygomycete secretomes and the origins of terrestrial fungal ecologies.</title>
        <authorList>
            <person name="Chang Y."/>
            <person name="Wang Y."/>
            <person name="Mondo S."/>
            <person name="Ahrendt S."/>
            <person name="Andreopoulos W."/>
            <person name="Barry K."/>
            <person name="Beard J."/>
            <person name="Benny G.L."/>
            <person name="Blankenship S."/>
            <person name="Bonito G."/>
            <person name="Cuomo C."/>
            <person name="Desiro A."/>
            <person name="Gervers K.A."/>
            <person name="Hundley H."/>
            <person name="Kuo A."/>
            <person name="LaButti K."/>
            <person name="Lang B.F."/>
            <person name="Lipzen A."/>
            <person name="O'Donnell K."/>
            <person name="Pangilinan J."/>
            <person name="Reynolds N."/>
            <person name="Sandor L."/>
            <person name="Smith M.E."/>
            <person name="Tsang A."/>
            <person name="Grigoriev I.V."/>
            <person name="Stajich J.E."/>
            <person name="Spatafora J.W."/>
        </authorList>
    </citation>
    <scope>NUCLEOTIDE SEQUENCE</scope>
    <source>
        <strain evidence="15">RSA 2281</strain>
    </source>
</reference>
<evidence type="ECO:0000256" key="5">
    <source>
        <dbReference type="ARBA" id="ARBA00018097"/>
    </source>
</evidence>
<evidence type="ECO:0000256" key="7">
    <source>
        <dbReference type="ARBA" id="ARBA00022801"/>
    </source>
</evidence>
<dbReference type="AlphaFoldDB" id="A0AAD5K9F7"/>
<dbReference type="GO" id="GO:0003993">
    <property type="term" value="F:acid phosphatase activity"/>
    <property type="evidence" value="ECO:0007669"/>
    <property type="project" value="TreeGrafter"/>
</dbReference>
<evidence type="ECO:0000256" key="9">
    <source>
        <dbReference type="ARBA" id="ARBA00031642"/>
    </source>
</evidence>
<dbReference type="EMBL" id="JAIXMP010000004">
    <property type="protein sequence ID" value="KAI9274800.1"/>
    <property type="molecule type" value="Genomic_DNA"/>
</dbReference>
<evidence type="ECO:0000256" key="11">
    <source>
        <dbReference type="ARBA" id="ARBA00043671"/>
    </source>
</evidence>
<comment type="catalytic activity">
    <reaction evidence="13">
        <text>(2R)-2,3-bisphosphoglycerate + H2O = (2R)-2-phosphoglycerate + phosphate</text>
        <dbReference type="Rhea" id="RHEA:27381"/>
        <dbReference type="ChEBI" id="CHEBI:15377"/>
        <dbReference type="ChEBI" id="CHEBI:43474"/>
        <dbReference type="ChEBI" id="CHEBI:58248"/>
        <dbReference type="ChEBI" id="CHEBI:58289"/>
        <dbReference type="EC" id="3.1.3.80"/>
    </reaction>
    <physiologicalReaction direction="left-to-right" evidence="13">
        <dbReference type="Rhea" id="RHEA:27382"/>
    </physiologicalReaction>
</comment>
<comment type="catalytic activity">
    <reaction evidence="11">
        <text>1D-myo-inositol 1,2,4,5,6-pentakisphosphate + H2O = 1D-myo-inositol 1,2,5,6-tetrakisphosphate + phosphate</text>
        <dbReference type="Rhea" id="RHEA:77115"/>
        <dbReference type="ChEBI" id="CHEBI:15377"/>
        <dbReference type="ChEBI" id="CHEBI:43474"/>
        <dbReference type="ChEBI" id="CHEBI:57798"/>
        <dbReference type="ChEBI" id="CHEBI:195535"/>
        <dbReference type="EC" id="3.1.3.62"/>
    </reaction>
    <physiologicalReaction direction="left-to-right" evidence="11">
        <dbReference type="Rhea" id="RHEA:77116"/>
    </physiologicalReaction>
</comment>
<dbReference type="GO" id="GO:0016020">
    <property type="term" value="C:membrane"/>
    <property type="evidence" value="ECO:0007669"/>
    <property type="project" value="UniProtKB-SubCell"/>
</dbReference>
<dbReference type="GO" id="GO:0034417">
    <property type="term" value="F:bisphosphoglycerate 3-phosphatase activity"/>
    <property type="evidence" value="ECO:0007669"/>
    <property type="project" value="UniProtKB-EC"/>
</dbReference>
<protein>
    <recommendedName>
        <fullName evidence="5">Multiple inositol polyphosphate phosphatase 1</fullName>
        <ecNumber evidence="4">3.1.3.62</ecNumber>
        <ecNumber evidence="3">3.1.3.80</ecNumber>
    </recommendedName>
    <alternativeName>
        <fullName evidence="9">2,3-bisphosphoglycerate 3-phosphatase</fullName>
    </alternativeName>
</protein>
<comment type="similarity">
    <text evidence="2">Belongs to the histidine acid phosphatase family. MINPP1 subfamily.</text>
</comment>
<evidence type="ECO:0000256" key="12">
    <source>
        <dbReference type="ARBA" id="ARBA00043691"/>
    </source>
</evidence>
<dbReference type="PANTHER" id="PTHR20963">
    <property type="entry name" value="MULTIPLE INOSITOL POLYPHOSPHATE PHOSPHATASE-RELATED"/>
    <property type="match status" value="1"/>
</dbReference>
<name>A0AAD5K9F7_9FUNG</name>
<keyword evidence="6" id="KW-0732">Signal</keyword>
<dbReference type="PANTHER" id="PTHR20963:SF8">
    <property type="entry name" value="MULTIPLE INOSITOL POLYPHOSPHATE PHOSPHATASE 1"/>
    <property type="match status" value="1"/>
</dbReference>
<gene>
    <name evidence="15" type="ORF">BDA99DRAFT_533408</name>
</gene>
<keyword evidence="7" id="KW-0378">Hydrolase</keyword>
<evidence type="ECO:0000256" key="3">
    <source>
        <dbReference type="ARBA" id="ARBA00012976"/>
    </source>
</evidence>
<evidence type="ECO:0000256" key="8">
    <source>
        <dbReference type="ARBA" id="ARBA00023136"/>
    </source>
</evidence>
<comment type="catalytic activity">
    <reaction evidence="10">
        <text>1D-myo-inositol 1,2,5,6-tetrakisphosphate + H2O = 1D-myo-inositol 1,2,6-trisphosphate + phosphate</text>
        <dbReference type="Rhea" id="RHEA:77119"/>
        <dbReference type="ChEBI" id="CHEBI:15377"/>
        <dbReference type="ChEBI" id="CHEBI:43474"/>
        <dbReference type="ChEBI" id="CHEBI:195535"/>
        <dbReference type="ChEBI" id="CHEBI:195537"/>
        <dbReference type="EC" id="3.1.3.62"/>
    </reaction>
    <physiologicalReaction direction="left-to-right" evidence="10">
        <dbReference type="Rhea" id="RHEA:77120"/>
    </physiologicalReaction>
</comment>
<evidence type="ECO:0000256" key="6">
    <source>
        <dbReference type="ARBA" id="ARBA00022729"/>
    </source>
</evidence>
<evidence type="ECO:0000256" key="1">
    <source>
        <dbReference type="ARBA" id="ARBA00004370"/>
    </source>
</evidence>
<dbReference type="GO" id="GO:0052745">
    <property type="term" value="F:inositol phosphate phosphatase activity"/>
    <property type="evidence" value="ECO:0007669"/>
    <property type="project" value="TreeGrafter"/>
</dbReference>
<dbReference type="InterPro" id="IPR000560">
    <property type="entry name" value="His_Pase_clade-2"/>
</dbReference>
<keyword evidence="14" id="KW-0812">Transmembrane</keyword>
<keyword evidence="14" id="KW-1133">Transmembrane helix</keyword>
<dbReference type="SUPFAM" id="SSF53254">
    <property type="entry name" value="Phosphoglycerate mutase-like"/>
    <property type="match status" value="1"/>
</dbReference>
<keyword evidence="8 14" id="KW-0472">Membrane</keyword>
<comment type="catalytic activity">
    <reaction evidence="12">
        <text>1D-myo-inositol hexakisphosphate + H2O = 1D-myo-inositol 1,2,4,5,6-pentakisphosphate + phosphate</text>
        <dbReference type="Rhea" id="RHEA:16989"/>
        <dbReference type="ChEBI" id="CHEBI:15377"/>
        <dbReference type="ChEBI" id="CHEBI:43474"/>
        <dbReference type="ChEBI" id="CHEBI:57798"/>
        <dbReference type="ChEBI" id="CHEBI:58130"/>
        <dbReference type="EC" id="3.1.3.62"/>
    </reaction>
    <physiologicalReaction direction="left-to-right" evidence="12">
        <dbReference type="Rhea" id="RHEA:16990"/>
    </physiologicalReaction>
</comment>
<evidence type="ECO:0000313" key="16">
    <source>
        <dbReference type="Proteomes" id="UP001209540"/>
    </source>
</evidence>
<dbReference type="EC" id="3.1.3.80" evidence="3"/>
<dbReference type="Gene3D" id="3.40.50.1240">
    <property type="entry name" value="Phosphoglycerate mutase-like"/>
    <property type="match status" value="1"/>
</dbReference>
<evidence type="ECO:0000256" key="4">
    <source>
        <dbReference type="ARBA" id="ARBA00013040"/>
    </source>
</evidence>
<sequence>MDYATAIMRLSTLGPGRIKNMYLSYMDDTALASFCHPYSPIIIYYYYQVQYIRHIIHPDDHTPVIIVIYSYISNTRYFRSTVVMICGSINPCGVEFMLPLQNKFGSKTCKYDSEQTRKEMFYYYITAFFIGIITFHTKLAIASITTGPPYAHDIDYFRQHLATKTPYIAYPKPKVDTIGEKYDVLQFQMVSRHGTRYPSTGDCQDIGKIIPYLQTSKNKAVVGWLDTYKNLYPERRGKELDINGMREMYAHGARAAFNYPGLLDEILDDDVFLYYSALASWSKRTSQSVIAFQQGLFENHQRSSPSNLLEVDVQLAGNNVLGHQDRAHKQNLFAPIQTLFFENGTNVAQADICKRWKEDIEGNPVTMSEANKYKERYVGRIAARMTQELGIPMTTDDVEAVYTGCKFDITHQNRVDTFCTLLAPEDVPILEYRQDLEYYYTYSYGSELNTKLACPLIQSVMQNMENAVNGKEDYTRMDIKVLHSESVFLVVSFLGLFKDEQKLRADWNQEQINNRQFTCSKVSPFGGNVVFQLLADKNENPQQKEKGTAKYVRVLISEEPTIIPGCPGEICPYQTFKNIYQEKLQCSFEKLCN</sequence>
<dbReference type="CDD" id="cd07061">
    <property type="entry name" value="HP_HAP_like"/>
    <property type="match status" value="1"/>
</dbReference>
<evidence type="ECO:0000256" key="2">
    <source>
        <dbReference type="ARBA" id="ARBA00008422"/>
    </source>
</evidence>
<evidence type="ECO:0000256" key="13">
    <source>
        <dbReference type="ARBA" id="ARBA00043832"/>
    </source>
</evidence>
<feature type="transmembrane region" description="Helical" evidence="14">
    <location>
        <begin position="121"/>
        <end position="141"/>
    </location>
</feature>
<keyword evidence="16" id="KW-1185">Reference proteome</keyword>